<comment type="caution">
    <text evidence="1">The sequence shown here is derived from an EMBL/GenBank/DDBJ whole genome shotgun (WGS) entry which is preliminary data.</text>
</comment>
<protein>
    <submittedName>
        <fullName evidence="1">Uncharacterized protein</fullName>
    </submittedName>
</protein>
<feature type="non-terminal residue" evidence="1">
    <location>
        <position position="1"/>
    </location>
</feature>
<organism evidence="1">
    <name type="scientific">marine sediment metagenome</name>
    <dbReference type="NCBI Taxonomy" id="412755"/>
    <lineage>
        <taxon>unclassified sequences</taxon>
        <taxon>metagenomes</taxon>
        <taxon>ecological metagenomes</taxon>
    </lineage>
</organism>
<gene>
    <name evidence="1" type="ORF">LCGC14_1306410</name>
</gene>
<name>A0A0F9L8G3_9ZZZZ</name>
<dbReference type="EMBL" id="LAZR01007670">
    <property type="protein sequence ID" value="KKM83741.1"/>
    <property type="molecule type" value="Genomic_DNA"/>
</dbReference>
<accession>A0A0F9L8G3</accession>
<proteinExistence type="predicted"/>
<dbReference type="AlphaFoldDB" id="A0A0F9L8G3"/>
<sequence>DADEFKKWLHDTIDEWLSDFDPADEKIVLLECADASLSYTIDHIYYLAPPTEEE</sequence>
<evidence type="ECO:0000313" key="1">
    <source>
        <dbReference type="EMBL" id="KKM83741.1"/>
    </source>
</evidence>
<reference evidence="1" key="1">
    <citation type="journal article" date="2015" name="Nature">
        <title>Complex archaea that bridge the gap between prokaryotes and eukaryotes.</title>
        <authorList>
            <person name="Spang A."/>
            <person name="Saw J.H."/>
            <person name="Jorgensen S.L."/>
            <person name="Zaremba-Niedzwiedzka K."/>
            <person name="Martijn J."/>
            <person name="Lind A.E."/>
            <person name="van Eijk R."/>
            <person name="Schleper C."/>
            <person name="Guy L."/>
            <person name="Ettema T.J."/>
        </authorList>
    </citation>
    <scope>NUCLEOTIDE SEQUENCE</scope>
</reference>